<dbReference type="InterPro" id="IPR049083">
    <property type="entry name" value="TACO1_YebC_N"/>
</dbReference>
<name>A0A1F7IFS4_9BACT</name>
<dbReference type="InterPro" id="IPR029072">
    <property type="entry name" value="YebC-like"/>
</dbReference>
<reference evidence="7 8" key="1">
    <citation type="journal article" date="2016" name="Nat. Commun.">
        <title>Thousands of microbial genomes shed light on interconnected biogeochemical processes in an aquifer system.</title>
        <authorList>
            <person name="Anantharaman K."/>
            <person name="Brown C.T."/>
            <person name="Hug L.A."/>
            <person name="Sharon I."/>
            <person name="Castelle C.J."/>
            <person name="Probst A.J."/>
            <person name="Thomas B.C."/>
            <person name="Singh A."/>
            <person name="Wilkins M.J."/>
            <person name="Karaoz U."/>
            <person name="Brodie E.L."/>
            <person name="Williams K.H."/>
            <person name="Hubbard S.S."/>
            <person name="Banfield J.F."/>
        </authorList>
    </citation>
    <scope>NUCLEOTIDE SEQUENCE [LARGE SCALE GENOMIC DNA]</scope>
</reference>
<evidence type="ECO:0000313" key="8">
    <source>
        <dbReference type="Proteomes" id="UP000177698"/>
    </source>
</evidence>
<dbReference type="InterPro" id="IPR048300">
    <property type="entry name" value="TACO1_YebC-like_2nd/3rd_dom"/>
</dbReference>
<keyword evidence="4" id="KW-0963">Cytoplasm</keyword>
<dbReference type="Proteomes" id="UP000177698">
    <property type="component" value="Unassembled WGS sequence"/>
</dbReference>
<protein>
    <recommendedName>
        <fullName evidence="4">Probable transcriptional regulatory protein A2954_04290</fullName>
    </recommendedName>
</protein>
<comment type="similarity">
    <text evidence="1 4">Belongs to the TACO1 family.</text>
</comment>
<dbReference type="SUPFAM" id="SSF75625">
    <property type="entry name" value="YebC-like"/>
    <property type="match status" value="1"/>
</dbReference>
<evidence type="ECO:0000313" key="7">
    <source>
        <dbReference type="EMBL" id="OGK42203.1"/>
    </source>
</evidence>
<accession>A0A1F7IFS4</accession>
<dbReference type="Pfam" id="PF20772">
    <property type="entry name" value="TACO1_YebC_N"/>
    <property type="match status" value="1"/>
</dbReference>
<gene>
    <name evidence="7" type="ORF">A2954_04290</name>
</gene>
<dbReference type="STRING" id="1802056.A2954_04290"/>
<feature type="domain" description="TACO1/YebC-like second and third" evidence="5">
    <location>
        <begin position="84"/>
        <end position="236"/>
    </location>
</feature>
<feature type="domain" description="TACO1/YebC-like N-terminal" evidence="6">
    <location>
        <begin position="5"/>
        <end position="77"/>
    </location>
</feature>
<keyword evidence="4" id="KW-0238">DNA-binding</keyword>
<evidence type="ECO:0000256" key="2">
    <source>
        <dbReference type="ARBA" id="ARBA00023015"/>
    </source>
</evidence>
<dbReference type="HAMAP" id="MF_00693">
    <property type="entry name" value="Transcrip_reg_TACO1"/>
    <property type="match status" value="1"/>
</dbReference>
<comment type="caution">
    <text evidence="7">The sequence shown here is derived from an EMBL/GenBank/DDBJ whole genome shotgun (WGS) entry which is preliminary data.</text>
</comment>
<evidence type="ECO:0000256" key="3">
    <source>
        <dbReference type="ARBA" id="ARBA00023163"/>
    </source>
</evidence>
<dbReference type="PANTHER" id="PTHR12532">
    <property type="entry name" value="TRANSLATIONAL ACTIVATOR OF CYTOCHROME C OXIDASE 1"/>
    <property type="match status" value="1"/>
</dbReference>
<dbReference type="GO" id="GO:0006355">
    <property type="term" value="P:regulation of DNA-templated transcription"/>
    <property type="evidence" value="ECO:0007669"/>
    <property type="project" value="UniProtKB-UniRule"/>
</dbReference>
<evidence type="ECO:0000259" key="6">
    <source>
        <dbReference type="Pfam" id="PF20772"/>
    </source>
</evidence>
<evidence type="ECO:0000259" key="5">
    <source>
        <dbReference type="Pfam" id="PF01709"/>
    </source>
</evidence>
<dbReference type="PANTHER" id="PTHR12532:SF0">
    <property type="entry name" value="TRANSLATIONAL ACTIVATOR OF CYTOCHROME C OXIDASE 1"/>
    <property type="match status" value="1"/>
</dbReference>
<evidence type="ECO:0000256" key="1">
    <source>
        <dbReference type="ARBA" id="ARBA00008724"/>
    </source>
</evidence>
<keyword evidence="3 4" id="KW-0804">Transcription</keyword>
<dbReference type="InterPro" id="IPR017856">
    <property type="entry name" value="Integrase-like_N"/>
</dbReference>
<dbReference type="Gene3D" id="1.10.10.200">
    <property type="match status" value="1"/>
</dbReference>
<dbReference type="InterPro" id="IPR026564">
    <property type="entry name" value="Transcrip_reg_TACO1-like_dom3"/>
</dbReference>
<dbReference type="Gene3D" id="3.30.70.980">
    <property type="match status" value="2"/>
</dbReference>
<sequence>MSGHNKWSKIKRDKGIRDKNKGNVFSKLARLITLAVIEGGGVTDPENNIKLRIAIEKAKSLNFPKENIERAIEKGSGPDRHLLKEVIYEAFGPGGISLIILATTDNLNRTLGEVRKILELHNGKLGDQHSVSYLFKKCGLVTFKLSEAEEKPIFEFADKINAFDFDKYGENYCVYFPYENLGKVNVYKGNLKTQRIEVDYKPNSQISIGDEQTTRKVVDLIDALENLDDVQKVFSNGKI</sequence>
<keyword evidence="2 4" id="KW-0805">Transcription regulation</keyword>
<evidence type="ECO:0000256" key="4">
    <source>
        <dbReference type="HAMAP-Rule" id="MF_00693"/>
    </source>
</evidence>
<proteinExistence type="inferred from homology"/>
<dbReference type="GO" id="GO:0003677">
    <property type="term" value="F:DNA binding"/>
    <property type="evidence" value="ECO:0007669"/>
    <property type="project" value="UniProtKB-UniRule"/>
</dbReference>
<dbReference type="AlphaFoldDB" id="A0A1F7IFS4"/>
<dbReference type="GO" id="GO:0005737">
    <property type="term" value="C:cytoplasm"/>
    <property type="evidence" value="ECO:0007669"/>
    <property type="project" value="UniProtKB-SubCell"/>
</dbReference>
<dbReference type="NCBIfam" id="TIGR01033">
    <property type="entry name" value="YebC/PmpR family DNA-binding transcriptional regulator"/>
    <property type="match status" value="1"/>
</dbReference>
<dbReference type="EMBL" id="MGAG01000003">
    <property type="protein sequence ID" value="OGK42203.1"/>
    <property type="molecule type" value="Genomic_DNA"/>
</dbReference>
<organism evidence="7 8">
    <name type="scientific">Candidatus Roizmanbacteria bacterium RIFCSPLOWO2_01_FULL_37_12</name>
    <dbReference type="NCBI Taxonomy" id="1802056"/>
    <lineage>
        <taxon>Bacteria</taxon>
        <taxon>Candidatus Roizmaniibacteriota</taxon>
    </lineage>
</organism>
<comment type="subcellular location">
    <subcellularLocation>
        <location evidence="4">Cytoplasm</location>
    </subcellularLocation>
</comment>
<dbReference type="Pfam" id="PF01709">
    <property type="entry name" value="Transcrip_reg"/>
    <property type="match status" value="1"/>
</dbReference>
<dbReference type="InterPro" id="IPR002876">
    <property type="entry name" value="Transcrip_reg_TACO1-like"/>
</dbReference>
<dbReference type="FunFam" id="1.10.10.200:FF:000002">
    <property type="entry name" value="Probable transcriptional regulatory protein CLM62_37755"/>
    <property type="match status" value="1"/>
</dbReference>